<dbReference type="Pfam" id="PF00001">
    <property type="entry name" value="7tm_1"/>
    <property type="match status" value="1"/>
</dbReference>
<keyword evidence="5 9" id="KW-0472">Membrane</keyword>
<dbReference type="Gene3D" id="1.20.1070.10">
    <property type="entry name" value="Rhodopsin 7-helix transmembrane proteins"/>
    <property type="match status" value="1"/>
</dbReference>
<dbReference type="PROSITE" id="PS00237">
    <property type="entry name" value="G_PROTEIN_RECEP_F1_1"/>
    <property type="match status" value="1"/>
</dbReference>
<name>A0A2G8L8W8_STIJA</name>
<comment type="subcellular location">
    <subcellularLocation>
        <location evidence="1">Membrane</location>
        <topology evidence="1">Multi-pass membrane protein</topology>
    </subcellularLocation>
</comment>
<evidence type="ECO:0000256" key="2">
    <source>
        <dbReference type="ARBA" id="ARBA00022692"/>
    </source>
</evidence>
<evidence type="ECO:0000259" key="10">
    <source>
        <dbReference type="PROSITE" id="PS50262"/>
    </source>
</evidence>
<evidence type="ECO:0000256" key="1">
    <source>
        <dbReference type="ARBA" id="ARBA00004141"/>
    </source>
</evidence>
<keyword evidence="2 8" id="KW-0812">Transmembrane</keyword>
<dbReference type="STRING" id="307972.A0A2G8L8W8"/>
<dbReference type="PANTHER" id="PTHR45695">
    <property type="entry name" value="LEUCOKININ RECEPTOR-RELATED"/>
    <property type="match status" value="1"/>
</dbReference>
<keyword evidence="12" id="KW-1185">Reference proteome</keyword>
<keyword evidence="7 8" id="KW-0807">Transducer</keyword>
<dbReference type="GO" id="GO:0005886">
    <property type="term" value="C:plasma membrane"/>
    <property type="evidence" value="ECO:0007669"/>
    <property type="project" value="TreeGrafter"/>
</dbReference>
<dbReference type="InterPro" id="IPR017452">
    <property type="entry name" value="GPCR_Rhodpsn_7TM"/>
</dbReference>
<keyword evidence="6 8" id="KW-0675">Receptor</keyword>
<evidence type="ECO:0000256" key="8">
    <source>
        <dbReference type="RuleBase" id="RU000688"/>
    </source>
</evidence>
<evidence type="ECO:0000256" key="3">
    <source>
        <dbReference type="ARBA" id="ARBA00022989"/>
    </source>
</evidence>
<dbReference type="OrthoDB" id="2105199at2759"/>
<gene>
    <name evidence="11" type="ORF">BSL78_06350</name>
</gene>
<sequence length="311" mass="35191">MATEITTLPDEGVLVSDNVREVTTIKMTQSSLPLDADEDDIFFTETVWYNVIVLCVNILAIFLNGIVIYIVARYREMRNTVTLCFVNLAITDITLVLSQMTGPLRRITGFDVNKIFGCGNVYYLHVVTIFATGMTMTFLAFDRYRIISKPLESIKNRTSLKIMLSFVAIWLLSFAVYFYIPLVHVDVGTHCTNRYKNVDQAVGDKLFHTSKALMHYFIPIVLAGFFYMRIYIIIRRSMVPGDAFSTTTVGKGDQASEIVAFVVSESPHWFSYSIWFASCHQRSSVCGGPGTPPFQGTSFTFIIWQLGFSLR</sequence>
<dbReference type="PANTHER" id="PTHR45695:SF9">
    <property type="entry name" value="LEUCOKININ RECEPTOR"/>
    <property type="match status" value="1"/>
</dbReference>
<evidence type="ECO:0000313" key="11">
    <source>
        <dbReference type="EMBL" id="PIK56708.1"/>
    </source>
</evidence>
<feature type="transmembrane region" description="Helical" evidence="9">
    <location>
        <begin position="213"/>
        <end position="234"/>
    </location>
</feature>
<dbReference type="AlphaFoldDB" id="A0A2G8L8W8"/>
<feature type="transmembrane region" description="Helical" evidence="9">
    <location>
        <begin position="122"/>
        <end position="141"/>
    </location>
</feature>
<reference evidence="11 12" key="1">
    <citation type="journal article" date="2017" name="PLoS Biol.">
        <title>The sea cucumber genome provides insights into morphological evolution and visceral regeneration.</title>
        <authorList>
            <person name="Zhang X."/>
            <person name="Sun L."/>
            <person name="Yuan J."/>
            <person name="Sun Y."/>
            <person name="Gao Y."/>
            <person name="Zhang L."/>
            <person name="Li S."/>
            <person name="Dai H."/>
            <person name="Hamel J.F."/>
            <person name="Liu C."/>
            <person name="Yu Y."/>
            <person name="Liu S."/>
            <person name="Lin W."/>
            <person name="Guo K."/>
            <person name="Jin S."/>
            <person name="Xu P."/>
            <person name="Storey K.B."/>
            <person name="Huan P."/>
            <person name="Zhang T."/>
            <person name="Zhou Y."/>
            <person name="Zhang J."/>
            <person name="Lin C."/>
            <person name="Li X."/>
            <person name="Xing L."/>
            <person name="Huo D."/>
            <person name="Sun M."/>
            <person name="Wang L."/>
            <person name="Mercier A."/>
            <person name="Li F."/>
            <person name="Yang H."/>
            <person name="Xiang J."/>
        </authorList>
    </citation>
    <scope>NUCLEOTIDE SEQUENCE [LARGE SCALE GENOMIC DNA]</scope>
    <source>
        <strain evidence="11">Shaxun</strain>
        <tissue evidence="11">Muscle</tissue>
    </source>
</reference>
<dbReference type="PRINTS" id="PR00237">
    <property type="entry name" value="GPCRRHODOPSN"/>
</dbReference>
<evidence type="ECO:0000256" key="9">
    <source>
        <dbReference type="SAM" id="Phobius"/>
    </source>
</evidence>
<feature type="transmembrane region" description="Helical" evidence="9">
    <location>
        <begin position="47"/>
        <end position="71"/>
    </location>
</feature>
<dbReference type="InterPro" id="IPR000276">
    <property type="entry name" value="GPCR_Rhodpsn"/>
</dbReference>
<dbReference type="EMBL" id="MRZV01000166">
    <property type="protein sequence ID" value="PIK56708.1"/>
    <property type="molecule type" value="Genomic_DNA"/>
</dbReference>
<dbReference type="SUPFAM" id="SSF81321">
    <property type="entry name" value="Family A G protein-coupled receptor-like"/>
    <property type="match status" value="1"/>
</dbReference>
<feature type="domain" description="G-protein coupled receptors family 1 profile" evidence="10">
    <location>
        <begin position="63"/>
        <end position="236"/>
    </location>
</feature>
<feature type="transmembrane region" description="Helical" evidence="9">
    <location>
        <begin position="162"/>
        <end position="180"/>
    </location>
</feature>
<dbReference type="Proteomes" id="UP000230750">
    <property type="component" value="Unassembled WGS sequence"/>
</dbReference>
<accession>A0A2G8L8W8</accession>
<comment type="caution">
    <text evidence="11">The sequence shown here is derived from an EMBL/GenBank/DDBJ whole genome shotgun (WGS) entry which is preliminary data.</text>
</comment>
<evidence type="ECO:0000256" key="7">
    <source>
        <dbReference type="ARBA" id="ARBA00023224"/>
    </source>
</evidence>
<keyword evidence="3 9" id="KW-1133">Transmembrane helix</keyword>
<comment type="similarity">
    <text evidence="8">Belongs to the G-protein coupled receptor 1 family.</text>
</comment>
<evidence type="ECO:0000256" key="6">
    <source>
        <dbReference type="ARBA" id="ARBA00023170"/>
    </source>
</evidence>
<organism evidence="11 12">
    <name type="scientific">Stichopus japonicus</name>
    <name type="common">Sea cucumber</name>
    <dbReference type="NCBI Taxonomy" id="307972"/>
    <lineage>
        <taxon>Eukaryota</taxon>
        <taxon>Metazoa</taxon>
        <taxon>Echinodermata</taxon>
        <taxon>Eleutherozoa</taxon>
        <taxon>Echinozoa</taxon>
        <taxon>Holothuroidea</taxon>
        <taxon>Aspidochirotacea</taxon>
        <taxon>Aspidochirotida</taxon>
        <taxon>Stichopodidae</taxon>
        <taxon>Apostichopus</taxon>
    </lineage>
</organism>
<protein>
    <submittedName>
        <fullName evidence="11">Putative octopamine receptor beta-2R</fullName>
    </submittedName>
</protein>
<evidence type="ECO:0000256" key="5">
    <source>
        <dbReference type="ARBA" id="ARBA00023136"/>
    </source>
</evidence>
<evidence type="ECO:0000313" key="12">
    <source>
        <dbReference type="Proteomes" id="UP000230750"/>
    </source>
</evidence>
<feature type="transmembrane region" description="Helical" evidence="9">
    <location>
        <begin position="83"/>
        <end position="102"/>
    </location>
</feature>
<proteinExistence type="inferred from homology"/>
<evidence type="ECO:0000256" key="4">
    <source>
        <dbReference type="ARBA" id="ARBA00023040"/>
    </source>
</evidence>
<dbReference type="GO" id="GO:0004930">
    <property type="term" value="F:G protein-coupled receptor activity"/>
    <property type="evidence" value="ECO:0007669"/>
    <property type="project" value="UniProtKB-KW"/>
</dbReference>
<keyword evidence="4 8" id="KW-0297">G-protein coupled receptor</keyword>
<dbReference type="PROSITE" id="PS50262">
    <property type="entry name" value="G_PROTEIN_RECEP_F1_2"/>
    <property type="match status" value="1"/>
</dbReference>